<dbReference type="AlphaFoldDB" id="A0A0M8P8F6"/>
<evidence type="ECO:0000313" key="1">
    <source>
        <dbReference type="EMBL" id="KOS43434.1"/>
    </source>
</evidence>
<reference evidence="1 2" key="1">
    <citation type="submission" date="2015-08" db="EMBL/GenBank/DDBJ databases">
        <title>Genome sequencing of Penicillium nordicum.</title>
        <authorList>
            <person name="Nguyen H.D."/>
            <person name="Seifert K.A."/>
        </authorList>
    </citation>
    <scope>NUCLEOTIDE SEQUENCE [LARGE SCALE GENOMIC DNA]</scope>
    <source>
        <strain evidence="1 2">DAOMC 185683</strain>
    </source>
</reference>
<organism evidence="1 2">
    <name type="scientific">Penicillium nordicum</name>
    <dbReference type="NCBI Taxonomy" id="229535"/>
    <lineage>
        <taxon>Eukaryota</taxon>
        <taxon>Fungi</taxon>
        <taxon>Dikarya</taxon>
        <taxon>Ascomycota</taxon>
        <taxon>Pezizomycotina</taxon>
        <taxon>Eurotiomycetes</taxon>
        <taxon>Eurotiomycetidae</taxon>
        <taxon>Eurotiales</taxon>
        <taxon>Aspergillaceae</taxon>
        <taxon>Penicillium</taxon>
    </lineage>
</organism>
<feature type="non-terminal residue" evidence="1">
    <location>
        <position position="1"/>
    </location>
</feature>
<gene>
    <name evidence="1" type="ORF">ACN38_g5634</name>
</gene>
<accession>A0A0M8P8F6</accession>
<keyword evidence="2" id="KW-1185">Reference proteome</keyword>
<name>A0A0M8P8F6_9EURO</name>
<proteinExistence type="predicted"/>
<dbReference type="EMBL" id="LHQQ01000081">
    <property type="protein sequence ID" value="KOS43434.1"/>
    <property type="molecule type" value="Genomic_DNA"/>
</dbReference>
<evidence type="ECO:0000313" key="2">
    <source>
        <dbReference type="Proteomes" id="UP000037696"/>
    </source>
</evidence>
<protein>
    <submittedName>
        <fullName evidence="1">Uncharacterized protein</fullName>
    </submittedName>
</protein>
<sequence length="18" mass="1953">VCHPTHNSLIGLYCLAVI</sequence>
<comment type="caution">
    <text evidence="1">The sequence shown here is derived from an EMBL/GenBank/DDBJ whole genome shotgun (WGS) entry which is preliminary data.</text>
</comment>
<dbReference type="Proteomes" id="UP000037696">
    <property type="component" value="Unassembled WGS sequence"/>
</dbReference>